<evidence type="ECO:0000256" key="1">
    <source>
        <dbReference type="SAM" id="MobiDB-lite"/>
    </source>
</evidence>
<reference evidence="2 3" key="1">
    <citation type="submission" date="2015-01" db="EMBL/GenBank/DDBJ databases">
        <title>The Genome Sequence of Capronia semiimmersa CBS27337.</title>
        <authorList>
            <consortium name="The Broad Institute Genomics Platform"/>
            <person name="Cuomo C."/>
            <person name="de Hoog S."/>
            <person name="Gorbushina A."/>
            <person name="Stielow B."/>
            <person name="Teixiera M."/>
            <person name="Abouelleil A."/>
            <person name="Chapman S.B."/>
            <person name="Priest M."/>
            <person name="Young S.K."/>
            <person name="Wortman J."/>
            <person name="Nusbaum C."/>
            <person name="Birren B."/>
        </authorList>
    </citation>
    <scope>NUCLEOTIDE SEQUENCE [LARGE SCALE GENOMIC DNA]</scope>
    <source>
        <strain evidence="2 3">CBS 27337</strain>
    </source>
</reference>
<protein>
    <submittedName>
        <fullName evidence="2">Uncharacterized protein</fullName>
    </submittedName>
</protein>
<sequence>MGLFDKLQAKLDLYRLEQKYARRKNRSTFTTGAVYQDGEYFYTGASNARSPTMSTNSTGNSNNSTNSNKRGSQMWVPPETRR</sequence>
<evidence type="ECO:0000313" key="3">
    <source>
        <dbReference type="Proteomes" id="UP000054266"/>
    </source>
</evidence>
<gene>
    <name evidence="2" type="ORF">PV04_05225</name>
</gene>
<accession>A0A0D2GB86</accession>
<feature type="region of interest" description="Disordered" evidence="1">
    <location>
        <begin position="45"/>
        <end position="82"/>
    </location>
</feature>
<organism evidence="2 3">
    <name type="scientific">Phialophora macrospora</name>
    <dbReference type="NCBI Taxonomy" id="1851006"/>
    <lineage>
        <taxon>Eukaryota</taxon>
        <taxon>Fungi</taxon>
        <taxon>Dikarya</taxon>
        <taxon>Ascomycota</taxon>
        <taxon>Pezizomycotina</taxon>
        <taxon>Eurotiomycetes</taxon>
        <taxon>Chaetothyriomycetidae</taxon>
        <taxon>Chaetothyriales</taxon>
        <taxon>Herpotrichiellaceae</taxon>
        <taxon>Phialophora</taxon>
    </lineage>
</organism>
<evidence type="ECO:0000313" key="2">
    <source>
        <dbReference type="EMBL" id="KIW69344.1"/>
    </source>
</evidence>
<keyword evidence="3" id="KW-1185">Reference proteome</keyword>
<feature type="compositionally biased region" description="Low complexity" evidence="1">
    <location>
        <begin position="50"/>
        <end position="68"/>
    </location>
</feature>
<proteinExistence type="predicted"/>
<dbReference type="AlphaFoldDB" id="A0A0D2GB86"/>
<dbReference type="HOGENOM" id="CLU_110315_2_0_1"/>
<dbReference type="Proteomes" id="UP000054266">
    <property type="component" value="Unassembled WGS sequence"/>
</dbReference>
<name>A0A0D2GB86_9EURO</name>
<dbReference type="EMBL" id="KN846958">
    <property type="protein sequence ID" value="KIW69344.1"/>
    <property type="molecule type" value="Genomic_DNA"/>
</dbReference>